<comment type="caution">
    <text evidence="1">The sequence shown here is derived from an EMBL/GenBank/DDBJ whole genome shotgun (WGS) entry which is preliminary data.</text>
</comment>
<organism evidence="1 2">
    <name type="scientific">Leptospira ainlahdjerensis</name>
    <dbReference type="NCBI Taxonomy" id="2810033"/>
    <lineage>
        <taxon>Bacteria</taxon>
        <taxon>Pseudomonadati</taxon>
        <taxon>Spirochaetota</taxon>
        <taxon>Spirochaetia</taxon>
        <taxon>Leptospirales</taxon>
        <taxon>Leptospiraceae</taxon>
        <taxon>Leptospira</taxon>
    </lineage>
</organism>
<keyword evidence="2" id="KW-1185">Reference proteome</keyword>
<evidence type="ECO:0000313" key="2">
    <source>
        <dbReference type="Proteomes" id="UP000724686"/>
    </source>
</evidence>
<dbReference type="Proteomes" id="UP000724686">
    <property type="component" value="Unassembled WGS sequence"/>
</dbReference>
<dbReference type="EMBL" id="JAFFPU010000005">
    <property type="protein sequence ID" value="MBM9575787.1"/>
    <property type="molecule type" value="Genomic_DNA"/>
</dbReference>
<protein>
    <submittedName>
        <fullName evidence="1">Uncharacterized protein</fullName>
    </submittedName>
</protein>
<name>A0ABS2U5Y4_9LEPT</name>
<gene>
    <name evidence="1" type="ORF">JWG45_01345</name>
</gene>
<accession>A0ABS2U5Y4</accession>
<proteinExistence type="predicted"/>
<evidence type="ECO:0000313" key="1">
    <source>
        <dbReference type="EMBL" id="MBM9575787.1"/>
    </source>
</evidence>
<reference evidence="1 2" key="1">
    <citation type="submission" date="2021-02" db="EMBL/GenBank/DDBJ databases">
        <title>Leptospira ainlahdjerensis sp. nov., Leptospira ainazelensis sp. nov., Leptospira abararensis sp. nov. and Leptospira chreensis sp. nov., four new species isolated from water sources in Algeria.</title>
        <authorList>
            <person name="Amara Korba A."/>
            <person name="Kainiu M."/>
            <person name="Vincent A.T."/>
            <person name="Mariet J.-F."/>
            <person name="Veyrier F.J."/>
            <person name="Goarant C."/>
            <person name="Picardeau M."/>
        </authorList>
    </citation>
    <scope>NUCLEOTIDE SEQUENCE [LARGE SCALE GENOMIC DNA]</scope>
    <source>
        <strain evidence="1 2">201903070</strain>
    </source>
</reference>
<sequence>MEEIRQKAISKSEPKKNINMQFEEKSTKRFKDFIQNLYSKNQNPIYIWTELSNDCGIYEINSILEFNFDFSFDINDKGLIHLLSINLKDEMILDFSNNYNEYELEVELCGPNWIHIDY</sequence>